<dbReference type="NCBIfam" id="TIGR02185">
    <property type="entry name" value="Trep_Strep"/>
    <property type="match status" value="1"/>
</dbReference>
<organism evidence="2 3">
    <name type="scientific">Corynebacterium resistens (strain DSM 45100 / JCM 12819 / GTC 2026 / SICGH 158)</name>
    <dbReference type="NCBI Taxonomy" id="662755"/>
    <lineage>
        <taxon>Bacteria</taxon>
        <taxon>Bacillati</taxon>
        <taxon>Actinomycetota</taxon>
        <taxon>Actinomycetes</taxon>
        <taxon>Mycobacteriales</taxon>
        <taxon>Corynebacteriaceae</taxon>
        <taxon>Corynebacterium</taxon>
    </lineage>
</organism>
<evidence type="ECO:0000256" key="1">
    <source>
        <dbReference type="SAM" id="Phobius"/>
    </source>
</evidence>
<dbReference type="EMBL" id="CP002857">
    <property type="protein sequence ID" value="AEI09852.1"/>
    <property type="molecule type" value="Genomic_DNA"/>
</dbReference>
<feature type="transmembrane region" description="Helical" evidence="1">
    <location>
        <begin position="122"/>
        <end position="141"/>
    </location>
</feature>
<dbReference type="AlphaFoldDB" id="F8DZT8"/>
<sequence length="202" mass="21820">MSNSIQANRNSKSHTSRDLVSVGIFTVVIAFINFVCNIIGVFGPEIQPVGSVIAVIVNGIPFALFIRRINTFGLVTIMAVLLSLIFTLAGDSIVALPIALVLGLIADLIIRSGGYSTAGRTVLGYAFFGIYPVGSVLPLLFMRDAMVERFAERSDAEWAQRFSDFLTTPVLLGFVIAMFVSALFGGWLGQKALKNYFSRAGM</sequence>
<keyword evidence="1" id="KW-1133">Transmembrane helix</keyword>
<dbReference type="InterPro" id="IPR011733">
    <property type="entry name" value="CHP02185_IM"/>
</dbReference>
<keyword evidence="3" id="KW-1185">Reference proteome</keyword>
<evidence type="ECO:0000313" key="2">
    <source>
        <dbReference type="EMBL" id="AEI09852.1"/>
    </source>
</evidence>
<dbReference type="OrthoDB" id="9781459at2"/>
<reference evidence="2 3" key="1">
    <citation type="journal article" date="2012" name="BMC Genomics">
        <title>Complete genome sequence, lifestyle, and multi-drug resistance of the human pathogen Corynebacterium resistens DSM 45100 isolated from blood samples of a leukemia patient.</title>
        <authorList>
            <person name="Schroder J."/>
            <person name="Maus I."/>
            <person name="Meyer K."/>
            <person name="Wordemann S."/>
            <person name="Blom J."/>
            <person name="Jaenicke S."/>
            <person name="Schneider J."/>
            <person name="Trost E."/>
            <person name="Tauch A."/>
        </authorList>
    </citation>
    <scope>NUCLEOTIDE SEQUENCE [LARGE SCALE GENOMIC DNA]</scope>
    <source>
        <strain evidence="3">DSM 45100 / JCM 12819 / CCUG 50093 / GTC 2026 / SICGH 158</strain>
    </source>
</reference>
<feature type="transmembrane region" description="Helical" evidence="1">
    <location>
        <begin position="170"/>
        <end position="189"/>
    </location>
</feature>
<dbReference type="Pfam" id="PF09605">
    <property type="entry name" value="Trep_Strep"/>
    <property type="match status" value="1"/>
</dbReference>
<keyword evidence="1" id="KW-0472">Membrane</keyword>
<proteinExistence type="predicted"/>
<feature type="transmembrane region" description="Helical" evidence="1">
    <location>
        <begin position="71"/>
        <end position="88"/>
    </location>
</feature>
<dbReference type="Proteomes" id="UP000000492">
    <property type="component" value="Chromosome"/>
</dbReference>
<dbReference type="eggNOG" id="ENOG502ZBND">
    <property type="taxonomic scope" value="Bacteria"/>
</dbReference>
<name>F8DZT8_CORRG</name>
<feature type="transmembrane region" description="Helical" evidence="1">
    <location>
        <begin position="48"/>
        <end position="66"/>
    </location>
</feature>
<gene>
    <name evidence="2" type="ordered locus">CRES_1498</name>
</gene>
<evidence type="ECO:0000313" key="3">
    <source>
        <dbReference type="Proteomes" id="UP000000492"/>
    </source>
</evidence>
<feature type="transmembrane region" description="Helical" evidence="1">
    <location>
        <begin position="20"/>
        <end position="42"/>
    </location>
</feature>
<dbReference type="KEGG" id="crd:CRES_1498"/>
<dbReference type="STRING" id="662755.CRES_1498"/>
<keyword evidence="1" id="KW-0812">Transmembrane</keyword>
<dbReference type="RefSeq" id="WP_013888862.1">
    <property type="nucleotide sequence ID" value="NC_015673.1"/>
</dbReference>
<dbReference type="HOGENOM" id="CLU_093450_1_1_11"/>
<accession>F8DZT8</accession>
<feature type="transmembrane region" description="Helical" evidence="1">
    <location>
        <begin position="94"/>
        <end position="110"/>
    </location>
</feature>
<protein>
    <submittedName>
        <fullName evidence="2">ABC transport system permease protein</fullName>
    </submittedName>
</protein>